<comment type="similarity">
    <text evidence="2">Belongs to the GtrA family.</text>
</comment>
<dbReference type="RefSeq" id="WP_106227419.1">
    <property type="nucleotide sequence ID" value="NZ_PVTV01000012.1"/>
</dbReference>
<dbReference type="InterPro" id="IPR007267">
    <property type="entry name" value="GtrA_DPMS_TM"/>
</dbReference>
<keyword evidence="4 6" id="KW-1133">Transmembrane helix</keyword>
<evidence type="ECO:0000256" key="2">
    <source>
        <dbReference type="ARBA" id="ARBA00009399"/>
    </source>
</evidence>
<evidence type="ECO:0000313" key="9">
    <source>
        <dbReference type="Proteomes" id="UP000238308"/>
    </source>
</evidence>
<keyword evidence="9" id="KW-1185">Reference proteome</keyword>
<feature type="domain" description="GtrA/DPMS transmembrane" evidence="7">
    <location>
        <begin position="18"/>
        <end position="134"/>
    </location>
</feature>
<keyword evidence="3 6" id="KW-0812">Transmembrane</keyword>
<feature type="transmembrane region" description="Helical" evidence="6">
    <location>
        <begin position="48"/>
        <end position="69"/>
    </location>
</feature>
<evidence type="ECO:0000256" key="1">
    <source>
        <dbReference type="ARBA" id="ARBA00004141"/>
    </source>
</evidence>
<proteinExistence type="inferred from homology"/>
<feature type="transmembrane region" description="Helical" evidence="6">
    <location>
        <begin position="81"/>
        <end position="102"/>
    </location>
</feature>
<evidence type="ECO:0000256" key="5">
    <source>
        <dbReference type="ARBA" id="ARBA00023136"/>
    </source>
</evidence>
<dbReference type="OrthoDB" id="8453573at2"/>
<organism evidence="8 9">
    <name type="scientific">Jezberella montanilacus</name>
    <dbReference type="NCBI Taxonomy" id="323426"/>
    <lineage>
        <taxon>Bacteria</taxon>
        <taxon>Pseudomonadati</taxon>
        <taxon>Pseudomonadota</taxon>
        <taxon>Betaproteobacteria</taxon>
        <taxon>Burkholderiales</taxon>
        <taxon>Alcaligenaceae</taxon>
        <taxon>Jezberella</taxon>
    </lineage>
</organism>
<dbReference type="EMBL" id="PVTV01000012">
    <property type="protein sequence ID" value="PRY98608.1"/>
    <property type="molecule type" value="Genomic_DNA"/>
</dbReference>
<protein>
    <submittedName>
        <fullName evidence="8">Putative flippase GtrA</fullName>
    </submittedName>
</protein>
<evidence type="ECO:0000256" key="4">
    <source>
        <dbReference type="ARBA" id="ARBA00022989"/>
    </source>
</evidence>
<dbReference type="GO" id="GO:0000271">
    <property type="term" value="P:polysaccharide biosynthetic process"/>
    <property type="evidence" value="ECO:0007669"/>
    <property type="project" value="InterPro"/>
</dbReference>
<dbReference type="Pfam" id="PF04138">
    <property type="entry name" value="GtrA_DPMS_TM"/>
    <property type="match status" value="1"/>
</dbReference>
<gene>
    <name evidence="8" type="ORF">BCM14_1441</name>
</gene>
<feature type="transmembrane region" description="Helical" evidence="6">
    <location>
        <begin position="20"/>
        <end position="42"/>
    </location>
</feature>
<evidence type="ECO:0000256" key="6">
    <source>
        <dbReference type="SAM" id="Phobius"/>
    </source>
</evidence>
<dbReference type="Proteomes" id="UP000238308">
    <property type="component" value="Unassembled WGS sequence"/>
</dbReference>
<name>A0A2T0XI34_9BURK</name>
<dbReference type="GO" id="GO:0005886">
    <property type="term" value="C:plasma membrane"/>
    <property type="evidence" value="ECO:0007669"/>
    <property type="project" value="TreeGrafter"/>
</dbReference>
<evidence type="ECO:0000259" key="7">
    <source>
        <dbReference type="Pfam" id="PF04138"/>
    </source>
</evidence>
<evidence type="ECO:0000256" key="3">
    <source>
        <dbReference type="ARBA" id="ARBA00022692"/>
    </source>
</evidence>
<accession>A0A2T0XI34</accession>
<reference evidence="8 9" key="1">
    <citation type="submission" date="2018-03" db="EMBL/GenBank/DDBJ databases">
        <title>Genomic Encyclopedia of Type Strains, Phase III (KMG-III): the genomes of soil and plant-associated and newly described type strains.</title>
        <authorList>
            <person name="Whitman W."/>
        </authorList>
    </citation>
    <scope>NUCLEOTIDE SEQUENCE [LARGE SCALE GENOMIC DNA]</scope>
    <source>
        <strain evidence="8 9">MWH-P2sevCIIIb</strain>
    </source>
</reference>
<evidence type="ECO:0000313" key="8">
    <source>
        <dbReference type="EMBL" id="PRY98608.1"/>
    </source>
</evidence>
<dbReference type="PANTHER" id="PTHR38459:SF1">
    <property type="entry name" value="PROPHAGE BACTOPRENOL-LINKED GLUCOSE TRANSLOCASE HOMOLOG"/>
    <property type="match status" value="1"/>
</dbReference>
<sequence>MLSRLNRESLLTLVQPAKFLINGVIATIVHFSVLTFCLKVLLWQSAGLSNMMASVFGIIASFLGNRYFVFNNSEEPVQKQIARFVTLSVTLAGVHFCVMYVSTDIYGTDYRLSFLLATVIQTILSFLGNKIMVFKV</sequence>
<keyword evidence="5 6" id="KW-0472">Membrane</keyword>
<comment type="subcellular location">
    <subcellularLocation>
        <location evidence="1">Membrane</location>
        <topology evidence="1">Multi-pass membrane protein</topology>
    </subcellularLocation>
</comment>
<comment type="caution">
    <text evidence="8">The sequence shown here is derived from an EMBL/GenBank/DDBJ whole genome shotgun (WGS) entry which is preliminary data.</text>
</comment>
<dbReference type="PANTHER" id="PTHR38459">
    <property type="entry name" value="PROPHAGE BACTOPRENOL-LINKED GLUCOSE TRANSLOCASE HOMOLOG"/>
    <property type="match status" value="1"/>
</dbReference>
<dbReference type="InterPro" id="IPR051401">
    <property type="entry name" value="GtrA_CellWall_Glycosyl"/>
</dbReference>
<dbReference type="AlphaFoldDB" id="A0A2T0XI34"/>
<feature type="transmembrane region" description="Helical" evidence="6">
    <location>
        <begin position="114"/>
        <end position="133"/>
    </location>
</feature>